<proteinExistence type="predicted"/>
<keyword evidence="1" id="KW-0175">Coiled coil</keyword>
<gene>
    <name evidence="2" type="ORF">SDC9_49575</name>
</gene>
<dbReference type="AlphaFoldDB" id="A0A644WHR8"/>
<protein>
    <submittedName>
        <fullName evidence="2">Uncharacterized protein</fullName>
    </submittedName>
</protein>
<name>A0A644WHR8_9ZZZZ</name>
<sequence>METKIISEDPIWRNSLALHERAVSQIQFVVNDLTDLGLKVTIEDLKDLINNGSALSDQVSEVVAKTSLIHKLISARSRYIAENTDALLRAISDAKESLEKILKLNSMNPLSIDAFAVEKSIVAVSEAWKEELRESYIVRETEARQKAQKLIENVESAIREINDFVKDNPNFGKGITIYSDDRRSLCYLDEAGKLVICKQELQLIN</sequence>
<accession>A0A644WHR8</accession>
<reference evidence="2" key="1">
    <citation type="submission" date="2019-08" db="EMBL/GenBank/DDBJ databases">
        <authorList>
            <person name="Kucharzyk K."/>
            <person name="Murdoch R.W."/>
            <person name="Higgins S."/>
            <person name="Loffler F."/>
        </authorList>
    </citation>
    <scope>NUCLEOTIDE SEQUENCE</scope>
</reference>
<feature type="coiled-coil region" evidence="1">
    <location>
        <begin position="137"/>
        <end position="167"/>
    </location>
</feature>
<evidence type="ECO:0000313" key="2">
    <source>
        <dbReference type="EMBL" id="MPM03310.1"/>
    </source>
</evidence>
<organism evidence="2">
    <name type="scientific">bioreactor metagenome</name>
    <dbReference type="NCBI Taxonomy" id="1076179"/>
    <lineage>
        <taxon>unclassified sequences</taxon>
        <taxon>metagenomes</taxon>
        <taxon>ecological metagenomes</taxon>
    </lineage>
</organism>
<dbReference type="EMBL" id="VSSQ01000942">
    <property type="protein sequence ID" value="MPM03310.1"/>
    <property type="molecule type" value="Genomic_DNA"/>
</dbReference>
<comment type="caution">
    <text evidence="2">The sequence shown here is derived from an EMBL/GenBank/DDBJ whole genome shotgun (WGS) entry which is preliminary data.</text>
</comment>
<evidence type="ECO:0000256" key="1">
    <source>
        <dbReference type="SAM" id="Coils"/>
    </source>
</evidence>